<gene>
    <name evidence="1" type="ORF">GCM10010995_07260</name>
</gene>
<name>A0A8J3E8B8_9GAMM</name>
<keyword evidence="2" id="KW-1185">Reference proteome</keyword>
<protein>
    <submittedName>
        <fullName evidence="1">Uncharacterized protein</fullName>
    </submittedName>
</protein>
<proteinExistence type="predicted"/>
<evidence type="ECO:0000313" key="1">
    <source>
        <dbReference type="EMBL" id="GGF92656.1"/>
    </source>
</evidence>
<dbReference type="EMBL" id="BMJS01000005">
    <property type="protein sequence ID" value="GGF92656.1"/>
    <property type="molecule type" value="Genomic_DNA"/>
</dbReference>
<dbReference type="RefSeq" id="WP_117002092.1">
    <property type="nucleotide sequence ID" value="NZ_BMJS01000005.1"/>
</dbReference>
<reference evidence="1" key="1">
    <citation type="journal article" date="2014" name="Int. J. Syst. Evol. Microbiol.">
        <title>Complete genome sequence of Corynebacterium casei LMG S-19264T (=DSM 44701T), isolated from a smear-ripened cheese.</title>
        <authorList>
            <consortium name="US DOE Joint Genome Institute (JGI-PGF)"/>
            <person name="Walter F."/>
            <person name="Albersmeier A."/>
            <person name="Kalinowski J."/>
            <person name="Ruckert C."/>
        </authorList>
    </citation>
    <scope>NUCLEOTIDE SEQUENCE</scope>
    <source>
        <strain evidence="1">CGMCC 1.15758</strain>
    </source>
</reference>
<sequence>MKVASINRNPRTTFYKWIESTYYQSVRLAYHNVVVISSYYVKTICKRCGKYEGYLNRIKNSKSETICKSMIVGIAKPRLSTCNILSKACH</sequence>
<dbReference type="AlphaFoldDB" id="A0A8J3E8B8"/>
<organism evidence="1 2">
    <name type="scientific">Cysteiniphilum litorale</name>
    <dbReference type="NCBI Taxonomy" id="2056700"/>
    <lineage>
        <taxon>Bacteria</taxon>
        <taxon>Pseudomonadati</taxon>
        <taxon>Pseudomonadota</taxon>
        <taxon>Gammaproteobacteria</taxon>
        <taxon>Thiotrichales</taxon>
        <taxon>Fastidiosibacteraceae</taxon>
        <taxon>Cysteiniphilum</taxon>
    </lineage>
</organism>
<evidence type="ECO:0000313" key="2">
    <source>
        <dbReference type="Proteomes" id="UP000636949"/>
    </source>
</evidence>
<reference evidence="1" key="2">
    <citation type="submission" date="2020-09" db="EMBL/GenBank/DDBJ databases">
        <authorList>
            <person name="Sun Q."/>
            <person name="Zhou Y."/>
        </authorList>
    </citation>
    <scope>NUCLEOTIDE SEQUENCE</scope>
    <source>
        <strain evidence="1">CGMCC 1.15758</strain>
    </source>
</reference>
<dbReference type="Proteomes" id="UP000636949">
    <property type="component" value="Unassembled WGS sequence"/>
</dbReference>
<comment type="caution">
    <text evidence="1">The sequence shown here is derived from an EMBL/GenBank/DDBJ whole genome shotgun (WGS) entry which is preliminary data.</text>
</comment>
<accession>A0A8J3E8B8</accession>